<organism evidence="1">
    <name type="scientific">bioreactor metagenome</name>
    <dbReference type="NCBI Taxonomy" id="1076179"/>
    <lineage>
        <taxon>unclassified sequences</taxon>
        <taxon>metagenomes</taxon>
        <taxon>ecological metagenomes</taxon>
    </lineage>
</organism>
<reference evidence="1" key="1">
    <citation type="submission" date="2019-08" db="EMBL/GenBank/DDBJ databases">
        <authorList>
            <person name="Kucharzyk K."/>
            <person name="Murdoch R.W."/>
            <person name="Higgins S."/>
            <person name="Loffler F."/>
        </authorList>
    </citation>
    <scope>NUCLEOTIDE SEQUENCE</scope>
</reference>
<comment type="caution">
    <text evidence="1">The sequence shown here is derived from an EMBL/GenBank/DDBJ whole genome shotgun (WGS) entry which is preliminary data.</text>
</comment>
<dbReference type="AlphaFoldDB" id="A0A645H8V8"/>
<name>A0A645H8V8_9ZZZZ</name>
<sequence>MLRPFWGNAAQRWVSNRLRVVNFTLPMPSVGVITVNVTAKALSAVAVAEKKPSFASDRTFSPPHVAAVISYPSAGVMENMAVSPLVSE</sequence>
<accession>A0A645H8V8</accession>
<proteinExistence type="predicted"/>
<evidence type="ECO:0000313" key="1">
    <source>
        <dbReference type="EMBL" id="MPN35471.1"/>
    </source>
</evidence>
<dbReference type="EMBL" id="VSSQ01089077">
    <property type="protein sequence ID" value="MPN35471.1"/>
    <property type="molecule type" value="Genomic_DNA"/>
</dbReference>
<gene>
    <name evidence="1" type="ORF">SDC9_182969</name>
</gene>
<protein>
    <submittedName>
        <fullName evidence="1">Uncharacterized protein</fullName>
    </submittedName>
</protein>